<dbReference type="Pfam" id="PF22998">
    <property type="entry name" value="GNAT_LYC1-like"/>
    <property type="match status" value="1"/>
</dbReference>
<evidence type="ECO:0000313" key="3">
    <source>
        <dbReference type="Proteomes" id="UP000183365"/>
    </source>
</evidence>
<accession>A0A1L0FJ85</accession>
<dbReference type="InterPro" id="IPR016181">
    <property type="entry name" value="Acyl_CoA_acyltransferase"/>
</dbReference>
<dbReference type="VEuPathDB" id="FungiDB:HGUI_01854"/>
<dbReference type="Proteomes" id="UP000183365">
    <property type="component" value="Unassembled WGS sequence"/>
</dbReference>
<dbReference type="Gene3D" id="3.40.630.30">
    <property type="match status" value="1"/>
</dbReference>
<protein>
    <recommendedName>
        <fullName evidence="1">LYC1 C-terminal domain-containing protein</fullName>
    </recommendedName>
</protein>
<evidence type="ECO:0000259" key="1">
    <source>
        <dbReference type="Pfam" id="PF22998"/>
    </source>
</evidence>
<reference evidence="3" key="1">
    <citation type="submission" date="2016-11" db="EMBL/GenBank/DDBJ databases">
        <authorList>
            <person name="Guldener U."/>
        </authorList>
    </citation>
    <scope>NUCLEOTIDE SEQUENCE [LARGE SCALE GENOMIC DNA]</scope>
</reference>
<keyword evidence="3" id="KW-1185">Reference proteome</keyword>
<gene>
    <name evidence="2" type="ORF">HGUI_01854</name>
</gene>
<evidence type="ECO:0000313" key="2">
    <source>
        <dbReference type="EMBL" id="SGZ39654.1"/>
    </source>
</evidence>
<dbReference type="InterPro" id="IPR053013">
    <property type="entry name" value="LAT"/>
</dbReference>
<name>A0A1L0FJ85_9ASCO</name>
<dbReference type="PANTHER" id="PTHR34815:SF2">
    <property type="entry name" value="N-ACETYLTRANSFERASE DOMAIN-CONTAINING PROTEIN"/>
    <property type="match status" value="1"/>
</dbReference>
<dbReference type="OrthoDB" id="2020070at2759"/>
<organism evidence="2 3">
    <name type="scientific">Hanseniaspora guilliermondii</name>
    <dbReference type="NCBI Taxonomy" id="56406"/>
    <lineage>
        <taxon>Eukaryota</taxon>
        <taxon>Fungi</taxon>
        <taxon>Dikarya</taxon>
        <taxon>Ascomycota</taxon>
        <taxon>Saccharomycotina</taxon>
        <taxon>Saccharomycetes</taxon>
        <taxon>Saccharomycodales</taxon>
        <taxon>Saccharomycodaceae</taxon>
        <taxon>Hanseniaspora</taxon>
    </lineage>
</organism>
<sequence>MTSKNYKLFEITDDQEMIEYCHRKNAVTWGSDLYNTDQYILREKHLKEQTICSTPIISSSLEKYRKYLGAKYFTFLDLSLPSKDKFSQIVSSCETLNRVGYIQPPNSTSSIPSLSICIGGVFTPAEFRGRGYASAMIEHLNRFYDDISTSNESGDSFLTHTTMFLYSEVGDFYKKFGYQSRHIPVHEFINDASLVDHVTKDLKLSSYQEDVIPLNLDHDDNNLKECIKQEILECERLSACKSTMGKYRFFLMPDLDIYKWFKARDVFISNIAFSDLIDKHPLVDGYKIKDTKSHVIWHHNWNESKLYVLKLYIEDDKNVEDLTVLLVKCLEELKKYNIKKLVLWDDDLKIADKNEFLASFSAHNGVHLKAENGSLSAIRAIWIDDINRLEWINNSKYLWF</sequence>
<dbReference type="AlphaFoldDB" id="A0A1L0FJ85"/>
<feature type="domain" description="LYC1 C-terminal" evidence="1">
    <location>
        <begin position="222"/>
        <end position="400"/>
    </location>
</feature>
<dbReference type="InterPro" id="IPR055100">
    <property type="entry name" value="GNAT_LYC1-like"/>
</dbReference>
<dbReference type="SUPFAM" id="SSF55729">
    <property type="entry name" value="Acyl-CoA N-acyltransferases (Nat)"/>
    <property type="match status" value="1"/>
</dbReference>
<dbReference type="EMBL" id="FQNF01000028">
    <property type="protein sequence ID" value="SGZ39654.1"/>
    <property type="molecule type" value="Genomic_DNA"/>
</dbReference>
<dbReference type="PANTHER" id="PTHR34815">
    <property type="entry name" value="LYSINE ACETYLTRANSFERASE"/>
    <property type="match status" value="1"/>
</dbReference>
<proteinExistence type="predicted"/>